<dbReference type="Pfam" id="PF02836">
    <property type="entry name" value="Glyco_hydro_2_C"/>
    <property type="match status" value="1"/>
</dbReference>
<feature type="transmembrane region" description="Helical" evidence="2">
    <location>
        <begin position="851"/>
        <end position="874"/>
    </location>
</feature>
<reference evidence="5 6" key="1">
    <citation type="journal article" date="2019" name="Nat. Microbiol.">
        <title>Mediterranean grassland soil C-N compound turnover is dependent on rainfall and depth, and is mediated by genomically divergent microorganisms.</title>
        <authorList>
            <person name="Diamond S."/>
            <person name="Andeer P.F."/>
            <person name="Li Z."/>
            <person name="Crits-Christoph A."/>
            <person name="Burstein D."/>
            <person name="Anantharaman K."/>
            <person name="Lane K.R."/>
            <person name="Thomas B.C."/>
            <person name="Pan C."/>
            <person name="Northen T.R."/>
            <person name="Banfield J.F."/>
        </authorList>
    </citation>
    <scope>NUCLEOTIDE SEQUENCE [LARGE SCALE GENOMIC DNA]</scope>
    <source>
        <strain evidence="5">WS_11</strain>
    </source>
</reference>
<dbReference type="InterPro" id="IPR017853">
    <property type="entry name" value="GH"/>
</dbReference>
<dbReference type="GO" id="GO:0005975">
    <property type="term" value="P:carbohydrate metabolic process"/>
    <property type="evidence" value="ECO:0007669"/>
    <property type="project" value="InterPro"/>
</dbReference>
<evidence type="ECO:0000313" key="5">
    <source>
        <dbReference type="EMBL" id="TMQ72643.1"/>
    </source>
</evidence>
<keyword evidence="5" id="KW-0808">Transferase</keyword>
<feature type="region of interest" description="Disordered" evidence="1">
    <location>
        <begin position="15"/>
        <end position="45"/>
    </location>
</feature>
<evidence type="ECO:0000259" key="3">
    <source>
        <dbReference type="Pfam" id="PF00535"/>
    </source>
</evidence>
<dbReference type="Pfam" id="PF00535">
    <property type="entry name" value="Glycos_transf_2"/>
    <property type="match status" value="1"/>
</dbReference>
<dbReference type="InterPro" id="IPR001173">
    <property type="entry name" value="Glyco_trans_2-like"/>
</dbReference>
<accession>A0A538U9R3</accession>
<keyword evidence="2" id="KW-0472">Membrane</keyword>
<evidence type="ECO:0000256" key="2">
    <source>
        <dbReference type="SAM" id="Phobius"/>
    </source>
</evidence>
<proteinExistence type="predicted"/>
<sequence length="883" mass="96460">MTQRQIIRTRWSSGWFMSPGDRPGRPGMATSSPASPCSNNPRLRKPPAMTLVSTTSKAAPVLALARPTIRGKFLAAGGSKLYVRGVTYGAFEPDAAGREYTDLATVERDFAQMAAAGLNAVRIPHTVPPRALLDVALRHGLRVMVGLSAEQYVGYLLDGRQARAFTHEIRDKARSVKGHPALLCYGLGNEIAAPVARWLGRSRIERYLREAYEVVKAEDPEGLVTYVNYPSTEYLDLPFLDLVAFNVYLESPERFESYLYRLQNLAGDRPLIMSELGLDSLRHGAEAQARALDWQIRATASTGCAGAFVFAWTDEWFRGGAAVEDWDFGVTRRDRSPKPALESARRAFAAVPYPVDRDWPRVSVVVCSYNGSRTIRDCLEGLRQVEYPDFEVIVVDDGSTDATSAIAHEYDVRVIRTENQGLSRARTTGMSAATGEIVAYIDDDARPDRHWLQYLAATFTSTDHVAVGGPNIAPRGDGPIAECVANAPGGPLHVLVTDRVAEHIPGCNMAFRKHALEAIGGFDPRFRVAGDDVDACWRLTERGGTIGFSPGAMVWHHRRNSVRTYWKQQMGYGKAEALLEAKWPERYNAMGHVSWEGRIYGNGLTQALEWGRGRIYHGQWGSAPYQFLERPAPGLVASLPLMPEWWLVVGALAGIAALGLAWSPLLLALPLVLLAVSAPVAQAIASAARARFPGHPPADAARLRALTALLHLMQPVARLRGRLRWGLTPWRRRGRPGFIAPWPHSTARWTEDWVAPDERLHAVDRELREDGWVVRHGGDHDRWDLEVRGGALGCARFLMAVEDHGSGTQHVRARTWPRVSRAALAVALVLAALAVAAGVSGAWLAGASLGLAAAAVIGRVVLECGSAAAAIVAAQPGVARRED</sequence>
<name>A0A538U9R3_UNCEI</name>
<dbReference type="InterPro" id="IPR006103">
    <property type="entry name" value="Glyco_hydro_2_cat"/>
</dbReference>
<protein>
    <submittedName>
        <fullName evidence="5">Glycosyltransferase</fullName>
    </submittedName>
</protein>
<feature type="compositionally biased region" description="Polar residues" evidence="1">
    <location>
        <begin position="29"/>
        <end position="41"/>
    </location>
</feature>
<dbReference type="GO" id="GO:0016740">
    <property type="term" value="F:transferase activity"/>
    <property type="evidence" value="ECO:0007669"/>
    <property type="project" value="UniProtKB-KW"/>
</dbReference>
<evidence type="ECO:0000256" key="1">
    <source>
        <dbReference type="SAM" id="MobiDB-lite"/>
    </source>
</evidence>
<dbReference type="AlphaFoldDB" id="A0A538U9R3"/>
<keyword evidence="2" id="KW-0812">Transmembrane</keyword>
<comment type="caution">
    <text evidence="5">The sequence shown here is derived from an EMBL/GenBank/DDBJ whole genome shotgun (WGS) entry which is preliminary data.</text>
</comment>
<feature type="domain" description="Glycoside hydrolase family 2 catalytic" evidence="4">
    <location>
        <begin position="70"/>
        <end position="284"/>
    </location>
</feature>
<feature type="transmembrane region" description="Helical" evidence="2">
    <location>
        <begin position="822"/>
        <end position="845"/>
    </location>
</feature>
<dbReference type="Proteomes" id="UP000319771">
    <property type="component" value="Unassembled WGS sequence"/>
</dbReference>
<dbReference type="PANTHER" id="PTHR43685:SF3">
    <property type="entry name" value="SLR2126 PROTEIN"/>
    <property type="match status" value="1"/>
</dbReference>
<dbReference type="GO" id="GO:0004553">
    <property type="term" value="F:hydrolase activity, hydrolyzing O-glycosyl compounds"/>
    <property type="evidence" value="ECO:0007669"/>
    <property type="project" value="InterPro"/>
</dbReference>
<feature type="transmembrane region" description="Helical" evidence="2">
    <location>
        <begin position="645"/>
        <end position="662"/>
    </location>
</feature>
<dbReference type="InterPro" id="IPR050834">
    <property type="entry name" value="Glycosyltransf_2"/>
</dbReference>
<dbReference type="SUPFAM" id="SSF51445">
    <property type="entry name" value="(Trans)glycosidases"/>
    <property type="match status" value="1"/>
</dbReference>
<gene>
    <name evidence="5" type="ORF">E6K81_06865</name>
</gene>
<dbReference type="SUPFAM" id="SSF53448">
    <property type="entry name" value="Nucleotide-diphospho-sugar transferases"/>
    <property type="match status" value="1"/>
</dbReference>
<evidence type="ECO:0000259" key="4">
    <source>
        <dbReference type="Pfam" id="PF02836"/>
    </source>
</evidence>
<dbReference type="Gene3D" id="3.90.550.10">
    <property type="entry name" value="Spore Coat Polysaccharide Biosynthesis Protein SpsA, Chain A"/>
    <property type="match status" value="1"/>
</dbReference>
<organism evidence="5 6">
    <name type="scientific">Eiseniibacteriota bacterium</name>
    <dbReference type="NCBI Taxonomy" id="2212470"/>
    <lineage>
        <taxon>Bacteria</taxon>
        <taxon>Candidatus Eiseniibacteriota</taxon>
    </lineage>
</organism>
<dbReference type="Gene3D" id="3.20.20.80">
    <property type="entry name" value="Glycosidases"/>
    <property type="match status" value="1"/>
</dbReference>
<dbReference type="EMBL" id="VBPB01000099">
    <property type="protein sequence ID" value="TMQ72643.1"/>
    <property type="molecule type" value="Genomic_DNA"/>
</dbReference>
<feature type="domain" description="Glycosyltransferase 2-like" evidence="3">
    <location>
        <begin position="363"/>
        <end position="519"/>
    </location>
</feature>
<evidence type="ECO:0000313" key="6">
    <source>
        <dbReference type="Proteomes" id="UP000319771"/>
    </source>
</evidence>
<dbReference type="PANTHER" id="PTHR43685">
    <property type="entry name" value="GLYCOSYLTRANSFERASE"/>
    <property type="match status" value="1"/>
</dbReference>
<keyword evidence="2" id="KW-1133">Transmembrane helix</keyword>
<dbReference type="InterPro" id="IPR029044">
    <property type="entry name" value="Nucleotide-diphossugar_trans"/>
</dbReference>